<gene>
    <name evidence="2" type="ORF">GB927_014765</name>
</gene>
<evidence type="ECO:0000313" key="2">
    <source>
        <dbReference type="EMBL" id="MCQ4631312.1"/>
    </source>
</evidence>
<feature type="domain" description="HTH luxR-type" evidence="1">
    <location>
        <begin position="319"/>
        <end position="376"/>
    </location>
</feature>
<dbReference type="EMBL" id="WHSB02000005">
    <property type="protein sequence ID" value="MCQ4631312.1"/>
    <property type="molecule type" value="Genomic_DNA"/>
</dbReference>
<dbReference type="SUPFAM" id="SSF46894">
    <property type="entry name" value="C-terminal effector domain of the bipartite response regulators"/>
    <property type="match status" value="1"/>
</dbReference>
<dbReference type="RefSeq" id="WP_256117878.1">
    <property type="nucleotide sequence ID" value="NZ_WHSB02000005.1"/>
</dbReference>
<proteinExistence type="predicted"/>
<evidence type="ECO:0000259" key="1">
    <source>
        <dbReference type="SMART" id="SM00421"/>
    </source>
</evidence>
<dbReference type="InterPro" id="IPR016032">
    <property type="entry name" value="Sig_transdc_resp-reg_C-effctor"/>
</dbReference>
<comment type="caution">
    <text evidence="2">The sequence shown here is derived from an EMBL/GenBank/DDBJ whole genome shotgun (WGS) entry which is preliminary data.</text>
</comment>
<dbReference type="Gene3D" id="1.10.10.10">
    <property type="entry name" value="Winged helix-like DNA-binding domain superfamily/Winged helix DNA-binding domain"/>
    <property type="match status" value="1"/>
</dbReference>
<protein>
    <recommendedName>
        <fullName evidence="1">HTH luxR-type domain-containing protein</fullName>
    </recommendedName>
</protein>
<accession>A0ABT1R809</accession>
<keyword evidence="3" id="KW-1185">Reference proteome</keyword>
<organism evidence="2 3">
    <name type="scientific">Shinella lacus</name>
    <dbReference type="NCBI Taxonomy" id="2654216"/>
    <lineage>
        <taxon>Bacteria</taxon>
        <taxon>Pseudomonadati</taxon>
        <taxon>Pseudomonadota</taxon>
        <taxon>Alphaproteobacteria</taxon>
        <taxon>Hyphomicrobiales</taxon>
        <taxon>Rhizobiaceae</taxon>
        <taxon>Shinella</taxon>
    </lineage>
</organism>
<dbReference type="InterPro" id="IPR000792">
    <property type="entry name" value="Tscrpt_reg_LuxR_C"/>
</dbReference>
<dbReference type="Proteomes" id="UP000996601">
    <property type="component" value="Unassembled WGS sequence"/>
</dbReference>
<reference evidence="2" key="1">
    <citation type="submission" date="2021-07" db="EMBL/GenBank/DDBJ databases">
        <title>Shinella sp. nov., a novel member of the genus Shinella from water.</title>
        <authorList>
            <person name="Deng Y."/>
        </authorList>
    </citation>
    <scope>NUCLEOTIDE SEQUENCE</scope>
    <source>
        <strain evidence="2">CPCC 100929</strain>
    </source>
</reference>
<sequence>MRHTLGESSVRRLSAELDDAINAATFSGEGWDLIPALLSNAMPGSFAGLWNMNFRESNLNFQSWANVDPGFAKSYGEHFAHINPWTPYWTSARNGHIALSEEACPARLFTKTEFYNDWLRPQRDAEAGAGLKLLGGRDESIQLVLHFPLHFSDAYGQVAAEVMTRIRSSLKRSISLANALREKIENAVSTAALLERTRCAAFVIDRNRLIHEANPMAVKLFSSGQFLAMRKSRCFLKDDKADRRFDWILDRLCSATSIDDTTISFRTPGGACQITLAALPTTAVPMTGSLLSPRSLFLVLVTDLTPVAEMPDFSALSNFADLTRSEILFCRRLLLGESISEAADRLGISVETARSKIKVIFQKTGTSRQGQLMLLLSKLR</sequence>
<name>A0ABT1R809_9HYPH</name>
<evidence type="ECO:0000313" key="3">
    <source>
        <dbReference type="Proteomes" id="UP000996601"/>
    </source>
</evidence>
<dbReference type="InterPro" id="IPR036388">
    <property type="entry name" value="WH-like_DNA-bd_sf"/>
</dbReference>
<dbReference type="SMART" id="SM00421">
    <property type="entry name" value="HTH_LUXR"/>
    <property type="match status" value="1"/>
</dbReference>